<name>A0A6J8D4A1_MYTCO</name>
<reference evidence="5 6" key="1">
    <citation type="submission" date="2020-06" db="EMBL/GenBank/DDBJ databases">
        <authorList>
            <person name="Li R."/>
            <person name="Bekaert M."/>
        </authorList>
    </citation>
    <scope>NUCLEOTIDE SEQUENCE [LARGE SCALE GENOMIC DNA]</scope>
    <source>
        <strain evidence="6">wild</strain>
    </source>
</reference>
<dbReference type="GO" id="GO:0000175">
    <property type="term" value="F:3'-5'-RNA exonuclease activity"/>
    <property type="evidence" value="ECO:0007669"/>
    <property type="project" value="InterPro"/>
</dbReference>
<proteinExistence type="inferred from homology"/>
<dbReference type="AlphaFoldDB" id="A0A6J8D4A1"/>
<dbReference type="Gene3D" id="2.80.10.70">
    <property type="entry name" value="Spindlin/Ssty"/>
    <property type="match status" value="1"/>
</dbReference>
<feature type="region of interest" description="Disordered" evidence="4">
    <location>
        <begin position="1"/>
        <end position="28"/>
    </location>
</feature>
<dbReference type="InterPro" id="IPR042567">
    <property type="entry name" value="SPIN/Ssty_sf"/>
</dbReference>
<evidence type="ECO:0000256" key="3">
    <source>
        <dbReference type="SAM" id="Coils"/>
    </source>
</evidence>
<dbReference type="EMBL" id="CACVKT020006485">
    <property type="protein sequence ID" value="CAC5401984.1"/>
    <property type="molecule type" value="Genomic_DNA"/>
</dbReference>
<dbReference type="Proteomes" id="UP000507470">
    <property type="component" value="Unassembled WGS sequence"/>
</dbReference>
<gene>
    <name evidence="5" type="ORF">MCOR_35992</name>
</gene>
<keyword evidence="2" id="KW-0540">Nuclease</keyword>
<keyword evidence="3" id="KW-0175">Coiled coil</keyword>
<evidence type="ECO:0000256" key="4">
    <source>
        <dbReference type="SAM" id="MobiDB-lite"/>
    </source>
</evidence>
<dbReference type="GO" id="GO:0007276">
    <property type="term" value="P:gamete generation"/>
    <property type="evidence" value="ECO:0007669"/>
    <property type="project" value="InterPro"/>
</dbReference>
<feature type="region of interest" description="Disordered" evidence="4">
    <location>
        <begin position="61"/>
        <end position="83"/>
    </location>
</feature>
<dbReference type="InterPro" id="IPR022894">
    <property type="entry name" value="Oligoribonuclease"/>
</dbReference>
<dbReference type="InterPro" id="IPR003671">
    <property type="entry name" value="SPIN/Ssty"/>
</dbReference>
<dbReference type="PANTHER" id="PTHR11046">
    <property type="entry name" value="OLIGORIBONUCLEASE, MITOCHONDRIAL"/>
    <property type="match status" value="1"/>
</dbReference>
<evidence type="ECO:0000256" key="1">
    <source>
        <dbReference type="ARBA" id="ARBA00009467"/>
    </source>
</evidence>
<evidence type="ECO:0000256" key="2">
    <source>
        <dbReference type="ARBA" id="ARBA00022722"/>
    </source>
</evidence>
<dbReference type="Pfam" id="PF02513">
    <property type="entry name" value="Spin-Ssty"/>
    <property type="match status" value="1"/>
</dbReference>
<evidence type="ECO:0000313" key="6">
    <source>
        <dbReference type="Proteomes" id="UP000507470"/>
    </source>
</evidence>
<keyword evidence="2" id="KW-0378">Hydrolase</keyword>
<sequence>MSLSEDPIVLSSSSDCYSDTSTSSAPTVDPVVINKLKKLKDEVDRLKAEESDTDSDVTLYFGDEDNFKGPPSRKRKSSDYTCTHVQQGTQTKISTLQSLRRQNKQILALKVKNRMERELKEKENVIQFMNTEQKIKDTDFSKSMHVAKEKLGKLEESVNTLKAKNKDLEEENDYVRNLIQDNNLLELYDETSNQFTADTIEILMIYVMVMMLVSRYLLLLRIPCQTGLVLKKVSKFTRELSNNNIDKIIDGWPMLTEEERAASSRMNNFFCSLHLLVNFATVCGEGLKKFESLYLKDHPIQTDDESETESGTESGTIRLLRTSAKSFSRGVDEKNGVYKQFNTYLLMKKEDHVKFIRFTHNRFNVFFLLGHVTYFHRENIKHFLHSFQGCTNRLLSSVYQDICNPLLVAGSRALGIISKIITGPLWRNIECKTHILDINDTLTALRSFLAEAKDDCSEVVTGKHLPFPEESCKIENDIVMAELFKPDETDVMTIQVLQALFSCMLNLLDRQAADHLPGGKYFSKPTDISAESKSVLKHNKLPEFFFGQLDFLLRYRPNASLLCNEAYLLYSHNKTDEWLQSLDDVTRIQLINDSRKEGKNIRLKFKERLKTIEEKRVETLKLKEKEISEKKKRVLKKKETFTNDILFFGLWQSREDIKLKLEEIPKQLCKLVDESKSVARVESSSSSQVSLLVGKTIRHKFTEGTFIGNVISVVPGFVKWYNVTYDGDPAVYVYQLQEDYADGNIEIVVRWYTAHTVAVVTFQFN</sequence>
<dbReference type="PANTHER" id="PTHR11046:SF25">
    <property type="match status" value="1"/>
</dbReference>
<feature type="coiled-coil region" evidence="3">
    <location>
        <begin position="112"/>
        <end position="178"/>
    </location>
</feature>
<keyword evidence="6" id="KW-1185">Reference proteome</keyword>
<dbReference type="OrthoDB" id="6159600at2759"/>
<evidence type="ECO:0000313" key="5">
    <source>
        <dbReference type="EMBL" id="CAC5401984.1"/>
    </source>
</evidence>
<protein>
    <submittedName>
        <fullName evidence="5">Uncharacterized protein</fullName>
    </submittedName>
</protein>
<comment type="similarity">
    <text evidence="1">Belongs to the SPIN/STSY family.</text>
</comment>
<organism evidence="5 6">
    <name type="scientific">Mytilus coruscus</name>
    <name type="common">Sea mussel</name>
    <dbReference type="NCBI Taxonomy" id="42192"/>
    <lineage>
        <taxon>Eukaryota</taxon>
        <taxon>Metazoa</taxon>
        <taxon>Spiralia</taxon>
        <taxon>Lophotrochozoa</taxon>
        <taxon>Mollusca</taxon>
        <taxon>Bivalvia</taxon>
        <taxon>Autobranchia</taxon>
        <taxon>Pteriomorphia</taxon>
        <taxon>Mytilida</taxon>
        <taxon>Mytiloidea</taxon>
        <taxon>Mytilidae</taxon>
        <taxon>Mytilinae</taxon>
        <taxon>Mytilus</taxon>
    </lineage>
</organism>
<feature type="compositionally biased region" description="Low complexity" evidence="4">
    <location>
        <begin position="11"/>
        <end position="24"/>
    </location>
</feature>
<accession>A0A6J8D4A1</accession>